<comment type="caution">
    <text evidence="2">The sequence shown here is derived from an EMBL/GenBank/DDBJ whole genome shotgun (WGS) entry which is preliminary data.</text>
</comment>
<organism evidence="2 3">
    <name type="scientific">Liparis tanakae</name>
    <name type="common">Tanaka's snailfish</name>
    <dbReference type="NCBI Taxonomy" id="230148"/>
    <lineage>
        <taxon>Eukaryota</taxon>
        <taxon>Metazoa</taxon>
        <taxon>Chordata</taxon>
        <taxon>Craniata</taxon>
        <taxon>Vertebrata</taxon>
        <taxon>Euteleostomi</taxon>
        <taxon>Actinopterygii</taxon>
        <taxon>Neopterygii</taxon>
        <taxon>Teleostei</taxon>
        <taxon>Neoteleostei</taxon>
        <taxon>Acanthomorphata</taxon>
        <taxon>Eupercaria</taxon>
        <taxon>Perciformes</taxon>
        <taxon>Cottioidei</taxon>
        <taxon>Cottales</taxon>
        <taxon>Liparidae</taxon>
        <taxon>Liparis</taxon>
    </lineage>
</organism>
<feature type="compositionally biased region" description="Polar residues" evidence="1">
    <location>
        <begin position="25"/>
        <end position="40"/>
    </location>
</feature>
<name>A0A4Z2ERF3_9TELE</name>
<dbReference type="AlphaFoldDB" id="A0A4Z2ERF3"/>
<dbReference type="EMBL" id="SRLO01003712">
    <property type="protein sequence ID" value="TNN31190.1"/>
    <property type="molecule type" value="Genomic_DNA"/>
</dbReference>
<feature type="compositionally biased region" description="Basic and acidic residues" evidence="1">
    <location>
        <begin position="141"/>
        <end position="155"/>
    </location>
</feature>
<reference evidence="2 3" key="1">
    <citation type="submission" date="2019-03" db="EMBL/GenBank/DDBJ databases">
        <title>First draft genome of Liparis tanakae, snailfish: a comprehensive survey of snailfish specific genes.</title>
        <authorList>
            <person name="Kim W."/>
            <person name="Song I."/>
            <person name="Jeong J.-H."/>
            <person name="Kim D."/>
            <person name="Kim S."/>
            <person name="Ryu S."/>
            <person name="Song J.Y."/>
            <person name="Lee S.K."/>
        </authorList>
    </citation>
    <scope>NUCLEOTIDE SEQUENCE [LARGE SCALE GENOMIC DNA]</scope>
    <source>
        <tissue evidence="2">Muscle</tissue>
    </source>
</reference>
<feature type="compositionally biased region" description="Pro residues" evidence="1">
    <location>
        <begin position="1"/>
        <end position="10"/>
    </location>
</feature>
<sequence>MKNPPEPPEPSRTLQNPPEHYRTPRTLQNPPEPSRTLQNPQNPPEHVSIILFLTPLSTKSDSLCSSFRRLLPSSGHRTNCIFSTPADPDSNGLPIMHQRVDEAGVAAVVQYRALHRGAGGLHRHPAVLQGRPHPRAQQHWRTGEPENREKEKKSY</sequence>
<accession>A0A4Z2ERF3</accession>
<dbReference type="Proteomes" id="UP000314294">
    <property type="component" value="Unassembled WGS sequence"/>
</dbReference>
<proteinExistence type="predicted"/>
<gene>
    <name evidence="2" type="ORF">EYF80_058658</name>
</gene>
<keyword evidence="3" id="KW-1185">Reference proteome</keyword>
<feature type="region of interest" description="Disordered" evidence="1">
    <location>
        <begin position="122"/>
        <end position="155"/>
    </location>
</feature>
<evidence type="ECO:0000313" key="3">
    <source>
        <dbReference type="Proteomes" id="UP000314294"/>
    </source>
</evidence>
<protein>
    <submittedName>
        <fullName evidence="2">Uncharacterized protein</fullName>
    </submittedName>
</protein>
<evidence type="ECO:0000256" key="1">
    <source>
        <dbReference type="SAM" id="MobiDB-lite"/>
    </source>
</evidence>
<feature type="region of interest" description="Disordered" evidence="1">
    <location>
        <begin position="1"/>
        <end position="43"/>
    </location>
</feature>
<evidence type="ECO:0000313" key="2">
    <source>
        <dbReference type="EMBL" id="TNN31190.1"/>
    </source>
</evidence>